<keyword evidence="2" id="KW-0496">Mitochondrion</keyword>
<dbReference type="FunFam" id="3.10.28.10:FF:000010">
    <property type="entry name" value="LAGLIDADG homing endonuclease I-LtrII"/>
    <property type="match status" value="1"/>
</dbReference>
<dbReference type="GO" id="GO:0004519">
    <property type="term" value="F:endonuclease activity"/>
    <property type="evidence" value="ECO:0007669"/>
    <property type="project" value="InterPro"/>
</dbReference>
<dbReference type="EMBL" id="AF447590">
    <property type="protein sequence ID" value="AAL74178.1"/>
    <property type="molecule type" value="Genomic_DNA"/>
</dbReference>
<dbReference type="GeneID" id="1505190"/>
<geneLocation type="mitochondrion" evidence="2"/>
<dbReference type="PANTHER" id="PTHR36181:SF4">
    <property type="entry name" value="LAGLIDADG ENDONUCLEASE"/>
    <property type="match status" value="1"/>
</dbReference>
<dbReference type="RefSeq" id="NP_570143.1">
    <property type="nucleotide sequence ID" value="NC_003388.1"/>
</dbReference>
<sequence>MARPQGGFSDGEATFTFNIIKSPSNPVKYELQLFYIITLHKKDLPLLALIQKYFDNKGQELQVTDDNVILTISSIKDLEAVIKHFDEYPLITQKLVDYLLFKQVYTIICNKEHLTLEGFQKIVAIKSVLNKDLSDKLKYEFKDIIPVTRPLVKLPTTVLPSYWLAGFTSAKGHFGVKLSKDSTTITGYQVVLKFTLTQQLRDKLLLENFISFYNCGTFWKSESKDWGVFEVTKFSDVESIIIPFFQKYKVVGVKAKDFASFCFICKMMKEGRHKTEQGLLEIQAIKNNMNRSRTLSESID</sequence>
<dbReference type="InterPro" id="IPR004860">
    <property type="entry name" value="LAGLIDADG_dom"/>
</dbReference>
<dbReference type="InterPro" id="IPR027434">
    <property type="entry name" value="Homing_endonucl"/>
</dbReference>
<accession>Q8SHQ9</accession>
<dbReference type="Pfam" id="PF00961">
    <property type="entry name" value="LAGLIDADG_1"/>
    <property type="match status" value="2"/>
</dbReference>
<proteinExistence type="predicted"/>
<dbReference type="AlphaFoldDB" id="Q8SHQ9"/>
<protein>
    <submittedName>
        <fullName evidence="2">Probable maturase</fullName>
    </submittedName>
</protein>
<organism evidence="2">
    <name type="scientific">Hypocrea jecorina</name>
    <name type="common">Trichoderma reesei</name>
    <dbReference type="NCBI Taxonomy" id="51453"/>
    <lineage>
        <taxon>Eukaryota</taxon>
        <taxon>Fungi</taxon>
        <taxon>Dikarya</taxon>
        <taxon>Ascomycota</taxon>
        <taxon>Pezizomycotina</taxon>
        <taxon>Sordariomycetes</taxon>
        <taxon>Hypocreomycetidae</taxon>
        <taxon>Hypocreales</taxon>
        <taxon>Hypocreaceae</taxon>
        <taxon>Trichoderma</taxon>
    </lineage>
</organism>
<dbReference type="PANTHER" id="PTHR36181">
    <property type="entry name" value="INTRON-ENCODED ENDONUCLEASE AI3-RELATED"/>
    <property type="match status" value="1"/>
</dbReference>
<reference evidence="2" key="1">
    <citation type="journal article" date="2002" name="J. Biol. Chem.">
        <title>Elucidation of the metabolic fate of glucose in the filamentous fungus Trichoderma reesei using expressed sequence tag (EST) analysis and cDNA microarrays.</title>
        <authorList>
            <person name="Chambergo F.S."/>
            <person name="Bonaccorsi E.D."/>
            <person name="Ferreira A.J.S."/>
            <person name="Ramos A.S.P."/>
            <person name="Ferreira J.R. Jr."/>
            <person name="Abrahao-Neto J."/>
            <person name="Farah J.P.S."/>
            <person name="El-Dorry H."/>
        </authorList>
    </citation>
    <scope>NUCLEOTIDE SEQUENCE</scope>
</reference>
<feature type="domain" description="Homing endonuclease LAGLIDADG" evidence="1">
    <location>
        <begin position="164"/>
        <end position="264"/>
    </location>
</feature>
<evidence type="ECO:0000313" key="2">
    <source>
        <dbReference type="EMBL" id="AAL74178.1"/>
    </source>
</evidence>
<dbReference type="SUPFAM" id="SSF55608">
    <property type="entry name" value="Homing endonucleases"/>
    <property type="match status" value="2"/>
</dbReference>
<feature type="domain" description="Homing endonuclease LAGLIDADG" evidence="1">
    <location>
        <begin position="7"/>
        <end position="105"/>
    </location>
</feature>
<name>Q8SHQ9_HYPJE</name>
<dbReference type="InterPro" id="IPR051289">
    <property type="entry name" value="LAGLIDADG_Endonuclease"/>
</dbReference>
<dbReference type="GO" id="GO:0005739">
    <property type="term" value="C:mitochondrion"/>
    <property type="evidence" value="ECO:0007669"/>
    <property type="project" value="UniProtKB-ARBA"/>
</dbReference>
<evidence type="ECO:0000259" key="1">
    <source>
        <dbReference type="Pfam" id="PF00961"/>
    </source>
</evidence>
<dbReference type="Gene3D" id="3.10.28.10">
    <property type="entry name" value="Homing endonucleases"/>
    <property type="match status" value="2"/>
</dbReference>